<keyword evidence="4" id="KW-0436">Ligase</keyword>
<dbReference type="InterPro" id="IPR020845">
    <property type="entry name" value="AMP-binding_CS"/>
</dbReference>
<dbReference type="Pfam" id="PF00501">
    <property type="entry name" value="AMP-binding"/>
    <property type="match status" value="1"/>
</dbReference>
<evidence type="ECO:0000313" key="4">
    <source>
        <dbReference type="EMBL" id="HJD53717.1"/>
    </source>
</evidence>
<dbReference type="GO" id="GO:0005524">
    <property type="term" value="F:ATP binding"/>
    <property type="evidence" value="ECO:0007669"/>
    <property type="project" value="UniProtKB-KW"/>
</dbReference>
<dbReference type="PANTHER" id="PTHR43272:SF33">
    <property type="entry name" value="AMP-BINDING DOMAIN-CONTAINING PROTEIN-RELATED"/>
    <property type="match status" value="1"/>
</dbReference>
<dbReference type="SUPFAM" id="SSF56801">
    <property type="entry name" value="Acetyl-CoA synthetase-like"/>
    <property type="match status" value="1"/>
</dbReference>
<reference evidence="4" key="2">
    <citation type="submission" date="2021-04" db="EMBL/GenBank/DDBJ databases">
        <authorList>
            <person name="Gilroy R."/>
        </authorList>
    </citation>
    <scope>NUCLEOTIDE SEQUENCE</scope>
    <source>
        <strain evidence="4">MalCec1-1739</strain>
    </source>
</reference>
<reference evidence="4" key="1">
    <citation type="journal article" date="2021" name="PeerJ">
        <title>Extensive microbial diversity within the chicken gut microbiome revealed by metagenomics and culture.</title>
        <authorList>
            <person name="Gilroy R."/>
            <person name="Ravi A."/>
            <person name="Getino M."/>
            <person name="Pursley I."/>
            <person name="Horton D.L."/>
            <person name="Alikhan N.F."/>
            <person name="Baker D."/>
            <person name="Gharbi K."/>
            <person name="Hall N."/>
            <person name="Watson M."/>
            <person name="Adriaenssens E.M."/>
            <person name="Foster-Nyarko E."/>
            <person name="Jarju S."/>
            <person name="Secka A."/>
            <person name="Antonio M."/>
            <person name="Oren A."/>
            <person name="Chaudhuri R.R."/>
            <person name="La Ragione R."/>
            <person name="Hildebrand F."/>
            <person name="Pallen M.J."/>
        </authorList>
    </citation>
    <scope>NUCLEOTIDE SEQUENCE</scope>
    <source>
        <strain evidence="4">MalCec1-1739</strain>
    </source>
</reference>
<dbReference type="GO" id="GO:0016020">
    <property type="term" value="C:membrane"/>
    <property type="evidence" value="ECO:0007669"/>
    <property type="project" value="TreeGrafter"/>
</dbReference>
<evidence type="ECO:0000313" key="5">
    <source>
        <dbReference type="Proteomes" id="UP000787625"/>
    </source>
</evidence>
<protein>
    <submittedName>
        <fullName evidence="4">Long-chain fatty acid--CoA ligase</fullName>
    </submittedName>
</protein>
<evidence type="ECO:0000256" key="1">
    <source>
        <dbReference type="ARBA" id="ARBA00022741"/>
    </source>
</evidence>
<dbReference type="GO" id="GO:0004467">
    <property type="term" value="F:long-chain fatty acid-CoA ligase activity"/>
    <property type="evidence" value="ECO:0007669"/>
    <property type="project" value="TreeGrafter"/>
</dbReference>
<evidence type="ECO:0000256" key="2">
    <source>
        <dbReference type="ARBA" id="ARBA00022840"/>
    </source>
</evidence>
<keyword evidence="1" id="KW-0547">Nucleotide-binding</keyword>
<dbReference type="Proteomes" id="UP000787625">
    <property type="component" value="Unassembled WGS sequence"/>
</dbReference>
<feature type="domain" description="AMP-dependent synthetase/ligase" evidence="3">
    <location>
        <begin position="18"/>
        <end position="427"/>
    </location>
</feature>
<accession>A0A9D2UJQ9</accession>
<evidence type="ECO:0000259" key="3">
    <source>
        <dbReference type="Pfam" id="PF00501"/>
    </source>
</evidence>
<keyword evidence="2" id="KW-0067">ATP-binding</keyword>
<dbReference type="InterPro" id="IPR042099">
    <property type="entry name" value="ANL_N_sf"/>
</dbReference>
<comment type="caution">
    <text evidence="4">The sequence shown here is derived from an EMBL/GenBank/DDBJ whole genome shotgun (WGS) entry which is preliminary data.</text>
</comment>
<dbReference type="PROSITE" id="PS00455">
    <property type="entry name" value="AMP_BINDING"/>
    <property type="match status" value="1"/>
</dbReference>
<dbReference type="Pfam" id="PF23562">
    <property type="entry name" value="AMP-binding_C_3"/>
    <property type="match status" value="1"/>
</dbReference>
<dbReference type="EMBL" id="DWUP01000194">
    <property type="protein sequence ID" value="HJD53717.1"/>
    <property type="molecule type" value="Genomic_DNA"/>
</dbReference>
<dbReference type="AlphaFoldDB" id="A0A9D2UJQ9"/>
<dbReference type="CDD" id="cd05907">
    <property type="entry name" value="VL_LC_FACS_like"/>
    <property type="match status" value="1"/>
</dbReference>
<organism evidence="4 5">
    <name type="scientific">Candidatus Avibacteroides avistercoris</name>
    <dbReference type="NCBI Taxonomy" id="2840690"/>
    <lineage>
        <taxon>Bacteria</taxon>
        <taxon>Pseudomonadati</taxon>
        <taxon>Bacteroidota</taxon>
        <taxon>Bacteroidia</taxon>
        <taxon>Bacteroidales</taxon>
        <taxon>Bacteroidaceae</taxon>
        <taxon>Bacteroidaceae incertae sedis</taxon>
        <taxon>Candidatus Avibacteroides</taxon>
    </lineage>
</organism>
<proteinExistence type="predicted"/>
<gene>
    <name evidence="4" type="ORF">IAA93_08350</name>
</gene>
<sequence>MEYVTLSNLIHARASFYGPRPAMRHRESGTAEWKSISWDEFASLVDVCANAMAVLGIEEGERVGVFSQNMPEVLCVNFAIYSNRAVAVPLYATSSSAQVEYIVNDAGIRYLFVGEQYQLDTAMQVVSSCPTLKGIIVFDRHVTCDADCVMTMDRFKSLGEGMPCAALVEGRRAKVVETDLVDILYTSGTTGEPKGVMLIQANYTQAFVNHDERLTELSDRDVAMDFLPLTHIFERAWTYFCFHKGTLVCINTHPADIMSSISDIRPTVMCAVPRFWEKVYAAVKNKISQSRGPAKMLMYNAIAVGKAYNIDYRSRGLRPPMWLSLAHWFYDKTIYSRLKRVIGIERGNFFPTAGAAVPDKVFEFCRAVGIRLIVGYGLTESTATVSFTDFEHYVIGSVGEVMPNVMVRVADDGEILLKGATITPGYYNKPEANDSAFTCDGWFRTGDAGRLDGNVLYLTDRLKDLYKTSNGKYIAPQAIESAVVVDRFIDQICVIADRRKYVSALIVPDFGAVEAYARGRGIDCSDKRALVDDPAIIAMIMSRIERLQRNFAHYEQIKRITLLPEPFTMAKGELTNTLKVRRQVVAEHYAGVIDRMYED</sequence>
<name>A0A9D2UJQ9_9BACT</name>
<dbReference type="PANTHER" id="PTHR43272">
    <property type="entry name" value="LONG-CHAIN-FATTY-ACID--COA LIGASE"/>
    <property type="match status" value="1"/>
</dbReference>
<dbReference type="InterPro" id="IPR000873">
    <property type="entry name" value="AMP-dep_synth/lig_dom"/>
</dbReference>
<dbReference type="Gene3D" id="3.40.50.12780">
    <property type="entry name" value="N-terminal domain of ligase-like"/>
    <property type="match status" value="2"/>
</dbReference>